<name>A0AAV3ZK20_9GAST</name>
<reference evidence="2 3" key="1">
    <citation type="journal article" date="2021" name="Elife">
        <title>Chloroplast acquisition without the gene transfer in kleptoplastic sea slugs, Plakobranchus ocellatus.</title>
        <authorList>
            <person name="Maeda T."/>
            <person name="Takahashi S."/>
            <person name="Yoshida T."/>
            <person name="Shimamura S."/>
            <person name="Takaki Y."/>
            <person name="Nagai Y."/>
            <person name="Toyoda A."/>
            <person name="Suzuki Y."/>
            <person name="Arimoto A."/>
            <person name="Ishii H."/>
            <person name="Satoh N."/>
            <person name="Nishiyama T."/>
            <person name="Hasebe M."/>
            <person name="Maruyama T."/>
            <person name="Minagawa J."/>
            <person name="Obokata J."/>
            <person name="Shigenobu S."/>
        </authorList>
    </citation>
    <scope>NUCLEOTIDE SEQUENCE [LARGE SCALE GENOMIC DNA]</scope>
</reference>
<dbReference type="GO" id="GO:0004791">
    <property type="term" value="F:thioredoxin-disulfide reductase (NADPH) activity"/>
    <property type="evidence" value="ECO:0007669"/>
    <property type="project" value="TreeGrafter"/>
</dbReference>
<dbReference type="PANTHER" id="PTHR46472:SF1">
    <property type="entry name" value="NUCLEOREDOXIN"/>
    <property type="match status" value="1"/>
</dbReference>
<organism evidence="2 3">
    <name type="scientific">Plakobranchus ocellatus</name>
    <dbReference type="NCBI Taxonomy" id="259542"/>
    <lineage>
        <taxon>Eukaryota</taxon>
        <taxon>Metazoa</taxon>
        <taxon>Spiralia</taxon>
        <taxon>Lophotrochozoa</taxon>
        <taxon>Mollusca</taxon>
        <taxon>Gastropoda</taxon>
        <taxon>Heterobranchia</taxon>
        <taxon>Euthyneura</taxon>
        <taxon>Panpulmonata</taxon>
        <taxon>Sacoglossa</taxon>
        <taxon>Placobranchoidea</taxon>
        <taxon>Plakobranchidae</taxon>
        <taxon>Plakobranchus</taxon>
    </lineage>
</organism>
<proteinExistence type="predicted"/>
<dbReference type="EMBL" id="BLXT01002522">
    <property type="protein sequence ID" value="GFN95641.1"/>
    <property type="molecule type" value="Genomic_DNA"/>
</dbReference>
<protein>
    <submittedName>
        <fullName evidence="2">Nucleoredoxin-like</fullName>
    </submittedName>
</protein>
<feature type="domain" description="Thioredoxin" evidence="1">
    <location>
        <begin position="1"/>
        <end position="133"/>
    </location>
</feature>
<dbReference type="SUPFAM" id="SSF52833">
    <property type="entry name" value="Thioredoxin-like"/>
    <property type="match status" value="1"/>
</dbReference>
<gene>
    <name evidence="2" type="ORF">PoB_002214700</name>
</gene>
<comment type="caution">
    <text evidence="2">The sequence shown here is derived from an EMBL/GenBank/DDBJ whole genome shotgun (WGS) entry which is preliminary data.</text>
</comment>
<dbReference type="Proteomes" id="UP000735302">
    <property type="component" value="Unassembled WGS sequence"/>
</dbReference>
<evidence type="ECO:0000259" key="1">
    <source>
        <dbReference type="PROSITE" id="PS51352"/>
    </source>
</evidence>
<evidence type="ECO:0000313" key="3">
    <source>
        <dbReference type="Proteomes" id="UP000735302"/>
    </source>
</evidence>
<dbReference type="InterPro" id="IPR013766">
    <property type="entry name" value="Thioredoxin_domain"/>
</dbReference>
<dbReference type="AlphaFoldDB" id="A0AAV3ZK20"/>
<dbReference type="InterPro" id="IPR012336">
    <property type="entry name" value="Thioredoxin-like_fold"/>
</dbReference>
<dbReference type="GO" id="GO:0030178">
    <property type="term" value="P:negative regulation of Wnt signaling pathway"/>
    <property type="evidence" value="ECO:0007669"/>
    <property type="project" value="TreeGrafter"/>
</dbReference>
<sequence length="142" mass="15522">MALVELLGAKVASKNGEVDVATISADNDVVGIYFSAHWCPPCRMFTPALGDYYNKLRSSGKKFEIVFVSSDRDEGAAAEYFGSMPWLMVPFADRQRKDTLASKYSVSGIPTLVLVKAKSAETVTKEGRKTVSEDPEGEFCKP</sequence>
<dbReference type="GO" id="GO:0005634">
    <property type="term" value="C:nucleus"/>
    <property type="evidence" value="ECO:0007669"/>
    <property type="project" value="TreeGrafter"/>
</dbReference>
<dbReference type="Gene3D" id="3.40.30.10">
    <property type="entry name" value="Glutaredoxin"/>
    <property type="match status" value="1"/>
</dbReference>
<dbReference type="PROSITE" id="PS51352">
    <property type="entry name" value="THIOREDOXIN_2"/>
    <property type="match status" value="1"/>
</dbReference>
<accession>A0AAV3ZK20</accession>
<dbReference type="PANTHER" id="PTHR46472">
    <property type="entry name" value="NUCLEOREDOXIN"/>
    <property type="match status" value="1"/>
</dbReference>
<dbReference type="InterPro" id="IPR036249">
    <property type="entry name" value="Thioredoxin-like_sf"/>
</dbReference>
<keyword evidence="3" id="KW-1185">Reference proteome</keyword>
<dbReference type="GO" id="GO:0031397">
    <property type="term" value="P:negative regulation of protein ubiquitination"/>
    <property type="evidence" value="ECO:0007669"/>
    <property type="project" value="TreeGrafter"/>
</dbReference>
<dbReference type="Pfam" id="PF13905">
    <property type="entry name" value="Thioredoxin_8"/>
    <property type="match status" value="1"/>
</dbReference>
<evidence type="ECO:0000313" key="2">
    <source>
        <dbReference type="EMBL" id="GFN95641.1"/>
    </source>
</evidence>